<dbReference type="PIRSF" id="PIRSF006648">
    <property type="entry name" value="DrrB"/>
    <property type="match status" value="1"/>
</dbReference>
<evidence type="ECO:0000259" key="6">
    <source>
        <dbReference type="PROSITE" id="PS51012"/>
    </source>
</evidence>
<evidence type="ECO:0000313" key="7">
    <source>
        <dbReference type="EMBL" id="EHN09208.1"/>
    </source>
</evidence>
<sequence length="278" mass="29712">MSTVTAPTIELPARPGSVVRYFRETGLLVGRALRTIPAVPERLSDVTIQPIVFTLLFLYVFGAAIEIPGVPRYQDYLLPGLIGQSLAFGVIGAGVATANDFSSGVIDRFRSLPVTRLSVISAQVIGQVIEQILGMTIVAGLGLLLGWEPHMSAVEVLGLIALILLGLTAFTWFGVLLGMLVRSSDAMQGIGFAIVFPLAFLAGTFVPIEKMDLIPRTIGEWNPISTLVAAVRQITQGVHATGSWPLEHPVVAMVLWCLVIIGVCVPIALRRFQTTSAA</sequence>
<evidence type="ECO:0000313" key="8">
    <source>
        <dbReference type="Proteomes" id="UP000005143"/>
    </source>
</evidence>
<evidence type="ECO:0000256" key="1">
    <source>
        <dbReference type="ARBA" id="ARBA00004141"/>
    </source>
</evidence>
<dbReference type="GO" id="GO:0140359">
    <property type="term" value="F:ABC-type transporter activity"/>
    <property type="evidence" value="ECO:0007669"/>
    <property type="project" value="InterPro"/>
</dbReference>
<feature type="transmembrane region" description="Helical" evidence="5">
    <location>
        <begin position="189"/>
        <end position="208"/>
    </location>
</feature>
<keyword evidence="5" id="KW-0813">Transport</keyword>
<dbReference type="PROSITE" id="PS51012">
    <property type="entry name" value="ABC_TM2"/>
    <property type="match status" value="1"/>
</dbReference>
<dbReference type="AlphaFoldDB" id="H0EAT6"/>
<evidence type="ECO:0000256" key="5">
    <source>
        <dbReference type="RuleBase" id="RU361157"/>
    </source>
</evidence>
<accession>H0EAT6</accession>
<gene>
    <name evidence="7" type="ORF">PAI11_39610</name>
</gene>
<feature type="transmembrane region" description="Helical" evidence="5">
    <location>
        <begin position="119"/>
        <end position="144"/>
    </location>
</feature>
<dbReference type="InterPro" id="IPR047817">
    <property type="entry name" value="ABC2_TM_bact-type"/>
</dbReference>
<proteinExistence type="inferred from homology"/>
<keyword evidence="2 5" id="KW-0812">Transmembrane</keyword>
<keyword evidence="8" id="KW-1185">Reference proteome</keyword>
<feature type="transmembrane region" description="Helical" evidence="5">
    <location>
        <begin position="156"/>
        <end position="177"/>
    </location>
</feature>
<keyword evidence="4 5" id="KW-0472">Membrane</keyword>
<name>H0EAT6_9ACTN</name>
<comment type="subcellular location">
    <subcellularLocation>
        <location evidence="5">Cell membrane</location>
        <topology evidence="5">Multi-pass membrane protein</topology>
    </subcellularLocation>
    <subcellularLocation>
        <location evidence="1">Membrane</location>
        <topology evidence="1">Multi-pass membrane protein</topology>
    </subcellularLocation>
</comment>
<feature type="transmembrane region" description="Helical" evidence="5">
    <location>
        <begin position="250"/>
        <end position="269"/>
    </location>
</feature>
<dbReference type="RefSeq" id="WP_007578478.1">
    <property type="nucleotide sequence ID" value="NZ_AGUD01000298.1"/>
</dbReference>
<protein>
    <recommendedName>
        <fullName evidence="5">Transport permease protein</fullName>
    </recommendedName>
</protein>
<dbReference type="EMBL" id="AGUD01000298">
    <property type="protein sequence ID" value="EHN09208.1"/>
    <property type="molecule type" value="Genomic_DNA"/>
</dbReference>
<dbReference type="PANTHER" id="PTHR43229">
    <property type="entry name" value="NODULATION PROTEIN J"/>
    <property type="match status" value="1"/>
</dbReference>
<dbReference type="InterPro" id="IPR013525">
    <property type="entry name" value="ABC2_TM"/>
</dbReference>
<keyword evidence="3 5" id="KW-1133">Transmembrane helix</keyword>
<dbReference type="InterPro" id="IPR051784">
    <property type="entry name" value="Nod_factor_ABC_transporter"/>
</dbReference>
<dbReference type="OrthoDB" id="670210at2"/>
<evidence type="ECO:0000256" key="3">
    <source>
        <dbReference type="ARBA" id="ARBA00022989"/>
    </source>
</evidence>
<organism evidence="7 8">
    <name type="scientific">Patulibacter medicamentivorans</name>
    <dbReference type="NCBI Taxonomy" id="1097667"/>
    <lineage>
        <taxon>Bacteria</taxon>
        <taxon>Bacillati</taxon>
        <taxon>Actinomycetota</taxon>
        <taxon>Thermoleophilia</taxon>
        <taxon>Solirubrobacterales</taxon>
        <taxon>Patulibacteraceae</taxon>
        <taxon>Patulibacter</taxon>
    </lineage>
</organism>
<comment type="similarity">
    <text evidence="5">Belongs to the ABC-2 integral membrane protein family.</text>
</comment>
<dbReference type="InterPro" id="IPR000412">
    <property type="entry name" value="ABC_2_transport"/>
</dbReference>
<feature type="transmembrane region" description="Helical" evidence="5">
    <location>
        <begin position="51"/>
        <end position="70"/>
    </location>
</feature>
<feature type="domain" description="ABC transmembrane type-2" evidence="6">
    <location>
        <begin position="41"/>
        <end position="275"/>
    </location>
</feature>
<reference evidence="7 8" key="1">
    <citation type="journal article" date="2013" name="Biodegradation">
        <title>Quantitative proteomic analysis of ibuprofen-degrading Patulibacter sp. strain I11.</title>
        <authorList>
            <person name="Almeida B."/>
            <person name="Kjeldal H."/>
            <person name="Lolas I."/>
            <person name="Knudsen A.D."/>
            <person name="Carvalho G."/>
            <person name="Nielsen K.L."/>
            <person name="Barreto Crespo M.T."/>
            <person name="Stensballe A."/>
            <person name="Nielsen J.L."/>
        </authorList>
    </citation>
    <scope>NUCLEOTIDE SEQUENCE [LARGE SCALE GENOMIC DNA]</scope>
    <source>
        <strain evidence="7 8">I11</strain>
    </source>
</reference>
<evidence type="ECO:0000256" key="2">
    <source>
        <dbReference type="ARBA" id="ARBA00022692"/>
    </source>
</evidence>
<dbReference type="GO" id="GO:0043190">
    <property type="term" value="C:ATP-binding cassette (ABC) transporter complex"/>
    <property type="evidence" value="ECO:0007669"/>
    <property type="project" value="InterPro"/>
</dbReference>
<dbReference type="Pfam" id="PF01061">
    <property type="entry name" value="ABC2_membrane"/>
    <property type="match status" value="1"/>
</dbReference>
<dbReference type="PANTHER" id="PTHR43229:SF2">
    <property type="entry name" value="NODULATION PROTEIN J"/>
    <property type="match status" value="1"/>
</dbReference>
<keyword evidence="5" id="KW-1003">Cell membrane</keyword>
<evidence type="ECO:0000256" key="4">
    <source>
        <dbReference type="ARBA" id="ARBA00023136"/>
    </source>
</evidence>
<dbReference type="Proteomes" id="UP000005143">
    <property type="component" value="Unassembled WGS sequence"/>
</dbReference>
<comment type="caution">
    <text evidence="7">The sequence shown here is derived from an EMBL/GenBank/DDBJ whole genome shotgun (WGS) entry which is preliminary data.</text>
</comment>
<feature type="transmembrane region" description="Helical" evidence="5">
    <location>
        <begin position="76"/>
        <end position="98"/>
    </location>
</feature>